<dbReference type="AlphaFoldDB" id="A0A1F5FV07"/>
<sequence length="92" mass="10099">MALITASFLAKALNEASIDAGFSQAKYLDYVEHDAFETIVINVGVPYAQINVSGFQVTITLISKGHMSARLMLKTKKGFEEILGKEYTVVLK</sequence>
<dbReference type="EMBL" id="MFAQ01000017">
    <property type="protein sequence ID" value="OGD83440.1"/>
    <property type="molecule type" value="Genomic_DNA"/>
</dbReference>
<gene>
    <name evidence="1" type="ORF">A2572_01895</name>
</gene>
<protein>
    <submittedName>
        <fullName evidence="1">Uncharacterized protein</fullName>
    </submittedName>
</protein>
<name>A0A1F5FV07_9BACT</name>
<accession>A0A1F5FV07</accession>
<proteinExistence type="predicted"/>
<evidence type="ECO:0000313" key="1">
    <source>
        <dbReference type="EMBL" id="OGD83440.1"/>
    </source>
</evidence>
<reference evidence="1 2" key="1">
    <citation type="journal article" date="2016" name="Nat. Commun.">
        <title>Thousands of microbial genomes shed light on interconnected biogeochemical processes in an aquifer system.</title>
        <authorList>
            <person name="Anantharaman K."/>
            <person name="Brown C.T."/>
            <person name="Hug L.A."/>
            <person name="Sharon I."/>
            <person name="Castelle C.J."/>
            <person name="Probst A.J."/>
            <person name="Thomas B.C."/>
            <person name="Singh A."/>
            <person name="Wilkins M.J."/>
            <person name="Karaoz U."/>
            <person name="Brodie E.L."/>
            <person name="Williams K.H."/>
            <person name="Hubbard S.S."/>
            <person name="Banfield J.F."/>
        </authorList>
    </citation>
    <scope>NUCLEOTIDE SEQUENCE [LARGE SCALE GENOMIC DNA]</scope>
</reference>
<dbReference type="Proteomes" id="UP000179237">
    <property type="component" value="Unassembled WGS sequence"/>
</dbReference>
<organism evidence="1 2">
    <name type="scientific">Candidatus Collierbacteria bacterium RIFOXYD1_FULL_40_9</name>
    <dbReference type="NCBI Taxonomy" id="1817731"/>
    <lineage>
        <taxon>Bacteria</taxon>
        <taxon>Candidatus Collieribacteriota</taxon>
    </lineage>
</organism>
<comment type="caution">
    <text evidence="1">The sequence shown here is derived from an EMBL/GenBank/DDBJ whole genome shotgun (WGS) entry which is preliminary data.</text>
</comment>
<evidence type="ECO:0000313" key="2">
    <source>
        <dbReference type="Proteomes" id="UP000179237"/>
    </source>
</evidence>